<gene>
    <name evidence="7" type="ORF">KDN34_12735</name>
</gene>
<evidence type="ECO:0000256" key="4">
    <source>
        <dbReference type="ARBA" id="ARBA00022801"/>
    </source>
</evidence>
<dbReference type="PANTHER" id="PTHR11963">
    <property type="entry name" value="LEUCINE AMINOPEPTIDASE-RELATED"/>
    <property type="match status" value="1"/>
</dbReference>
<keyword evidence="4" id="KW-0378">Hydrolase</keyword>
<dbReference type="InterPro" id="IPR011356">
    <property type="entry name" value="Leucine_aapep/pepB"/>
</dbReference>
<evidence type="ECO:0000256" key="1">
    <source>
        <dbReference type="ARBA" id="ARBA00009528"/>
    </source>
</evidence>
<dbReference type="RefSeq" id="WP_212594124.1">
    <property type="nucleotide sequence ID" value="NZ_CP073587.1"/>
</dbReference>
<evidence type="ECO:0000313" key="8">
    <source>
        <dbReference type="Proteomes" id="UP000679575"/>
    </source>
</evidence>
<reference evidence="7 8" key="1">
    <citation type="submission" date="2021-04" db="EMBL/GenBank/DDBJ databases">
        <title>Novel species identification of genus Shewanella.</title>
        <authorList>
            <person name="Liu G."/>
        </authorList>
    </citation>
    <scope>NUCLEOTIDE SEQUENCE [LARGE SCALE GENOMIC DNA]</scope>
    <source>
        <strain evidence="7 8">FJAT-54481</strain>
    </source>
</reference>
<evidence type="ECO:0000256" key="5">
    <source>
        <dbReference type="ARBA" id="ARBA00023211"/>
    </source>
</evidence>
<dbReference type="InterPro" id="IPR000819">
    <property type="entry name" value="Peptidase_M17_C"/>
</dbReference>
<dbReference type="Gene3D" id="3.40.630.10">
    <property type="entry name" value="Zn peptidases"/>
    <property type="match status" value="1"/>
</dbReference>
<protein>
    <submittedName>
        <fullName evidence="7">Leucyl aminopeptidase family protein</fullName>
    </submittedName>
</protein>
<keyword evidence="3" id="KW-0645">Protease</keyword>
<keyword evidence="5" id="KW-0464">Manganese</keyword>
<dbReference type="PROSITE" id="PS00631">
    <property type="entry name" value="CYTOSOL_AP"/>
    <property type="match status" value="1"/>
</dbReference>
<evidence type="ECO:0000259" key="6">
    <source>
        <dbReference type="PROSITE" id="PS00631"/>
    </source>
</evidence>
<evidence type="ECO:0000313" key="7">
    <source>
        <dbReference type="EMBL" id="QUN05074.1"/>
    </source>
</evidence>
<dbReference type="SUPFAM" id="SSF53187">
    <property type="entry name" value="Zn-dependent exopeptidases"/>
    <property type="match status" value="1"/>
</dbReference>
<evidence type="ECO:0000256" key="3">
    <source>
        <dbReference type="ARBA" id="ARBA00022670"/>
    </source>
</evidence>
<accession>A0ABX7YRV7</accession>
<dbReference type="EMBL" id="CP073587">
    <property type="protein sequence ID" value="QUN05074.1"/>
    <property type="molecule type" value="Genomic_DNA"/>
</dbReference>
<dbReference type="Proteomes" id="UP000679575">
    <property type="component" value="Chromosome"/>
</dbReference>
<feature type="domain" description="Cytosol aminopeptidase" evidence="6">
    <location>
        <begin position="335"/>
        <end position="342"/>
    </location>
</feature>
<sequence>MLSFVDVADPQAIYSDEWDAVIVISADVCRCPITEVALLASHAQEIDKRVGRVPVLLMAPGLAGGRLIVAPAQCDADYGDVSVFAAAAIQAVTLAQDAGATRPLLWVDNVPAVQCRQASAVAALACGQALWQPLEARQAGVPTSIQQMGLMNAVLPAATLTALEAGRSFARDLCGTEPERMSAIAFANTCTEAFAGSAVTVEVIAEPEMLQREYPLLSAVARASCAVPRHQPRVVKLEYCPSGPIEHTLLLAGKGVIYDTGGASLKVGGTMSGMSRDKGGAAAIAGLMLALSKLQPTGVRVVAELGLVRNSIGSDAMVPDEIITTHAGIRVRIGNSDAEGRLVLTELLSHLRLQACDAASPELISVATLTSHAARAFGSYPAMVFNSVARESALPEQLQHCATLMGEPMALSPLHKEDFMNVADKTGAADVISAKPVGSSQVERGHQLAAAFMLQASGLAAHGIAATKPLPFIHLDIAGAAVSGDPRYGKPTSTPLLALWSYLRRR</sequence>
<keyword evidence="8" id="KW-1185">Reference proteome</keyword>
<dbReference type="PANTHER" id="PTHR11963:SF48">
    <property type="entry name" value="DIPEPTIDASE B, ISOFORM A"/>
    <property type="match status" value="1"/>
</dbReference>
<name>A0ABX7YRV7_9GAMM</name>
<dbReference type="Pfam" id="PF00883">
    <property type="entry name" value="Peptidase_M17"/>
    <property type="match status" value="1"/>
</dbReference>
<evidence type="ECO:0000256" key="2">
    <source>
        <dbReference type="ARBA" id="ARBA00022438"/>
    </source>
</evidence>
<organism evidence="7 8">
    <name type="scientific">Shewanella yunxiaonensis</name>
    <dbReference type="NCBI Taxonomy" id="2829809"/>
    <lineage>
        <taxon>Bacteria</taxon>
        <taxon>Pseudomonadati</taxon>
        <taxon>Pseudomonadota</taxon>
        <taxon>Gammaproteobacteria</taxon>
        <taxon>Alteromonadales</taxon>
        <taxon>Shewanellaceae</taxon>
        <taxon>Shewanella</taxon>
    </lineage>
</organism>
<proteinExistence type="inferred from homology"/>
<comment type="similarity">
    <text evidence="1">Belongs to the peptidase M17 family.</text>
</comment>
<dbReference type="GO" id="GO:0004177">
    <property type="term" value="F:aminopeptidase activity"/>
    <property type="evidence" value="ECO:0007669"/>
    <property type="project" value="UniProtKB-KW"/>
</dbReference>
<dbReference type="PRINTS" id="PR00481">
    <property type="entry name" value="LAMNOPPTDASE"/>
</dbReference>
<keyword evidence="2 7" id="KW-0031">Aminopeptidase</keyword>